<feature type="region of interest" description="Disordered" evidence="1">
    <location>
        <begin position="1"/>
        <end position="25"/>
    </location>
</feature>
<protein>
    <submittedName>
        <fullName evidence="2">Uncharacterized protein</fullName>
    </submittedName>
</protein>
<accession>A0ABT7VVT8</accession>
<feature type="non-terminal residue" evidence="2">
    <location>
        <position position="1"/>
    </location>
</feature>
<dbReference type="EMBL" id="JAUCGM010000807">
    <property type="protein sequence ID" value="MDM8563690.1"/>
    <property type="molecule type" value="Genomic_DNA"/>
</dbReference>
<name>A0ABT7VVT8_9GAMM</name>
<organism evidence="2 3">
    <name type="scientific">Candidatus Marithioploca araucensis</name>
    <dbReference type="NCBI Taxonomy" id="70273"/>
    <lineage>
        <taxon>Bacteria</taxon>
        <taxon>Pseudomonadati</taxon>
        <taxon>Pseudomonadota</taxon>
        <taxon>Gammaproteobacteria</taxon>
        <taxon>Thiotrichales</taxon>
        <taxon>Thiotrichaceae</taxon>
        <taxon>Candidatus Marithioploca</taxon>
    </lineage>
</organism>
<keyword evidence="3" id="KW-1185">Reference proteome</keyword>
<reference evidence="2" key="1">
    <citation type="submission" date="2023-06" db="EMBL/GenBank/DDBJ databases">
        <title>Uncultivated large filamentous bacteria from sulfidic sediments reveal new species and different genomic features in energy metabolism and defense.</title>
        <authorList>
            <person name="Fonseca A."/>
        </authorList>
    </citation>
    <scope>NUCLEOTIDE SEQUENCE</scope>
    <source>
        <strain evidence="2">HSG4</strain>
    </source>
</reference>
<feature type="compositionally biased region" description="Polar residues" evidence="1">
    <location>
        <begin position="15"/>
        <end position="25"/>
    </location>
</feature>
<evidence type="ECO:0000313" key="2">
    <source>
        <dbReference type="EMBL" id="MDM8563690.1"/>
    </source>
</evidence>
<evidence type="ECO:0000313" key="3">
    <source>
        <dbReference type="Proteomes" id="UP001171945"/>
    </source>
</evidence>
<evidence type="ECO:0000256" key="1">
    <source>
        <dbReference type="SAM" id="MobiDB-lite"/>
    </source>
</evidence>
<sequence length="323" mass="36701">SKSKFSEQNFDDALFSSNDSPQSYVSKGDFDSLWEQVRKLYDTQDKQNIQAVEDLEKDFIRLFDKNLSKLSQSAVFKKAVQAEINASMAHLNTYFNEKLDEIVHNQLERHAKQYWDKLKKEYENKEIALNRRHSTIQRQHDTPVAKKESLTKPQLEVKQVEVKQKVRQPLAKKESSTKPQLEVKQVEVKQKVRQPHNNVVDKIKTILLSMKSVEEGALKTLDFSVKPCAFVIDVVANCLKLNQPATHYQRLANAIAKLTGGKVALIISSVGDEIRPEEHNVVGQKTVTKGKQNVVVSLIRPGVKCDNVIKRKAEIIQSVSSNG</sequence>
<gene>
    <name evidence="2" type="ORF">QUF54_10085</name>
</gene>
<proteinExistence type="predicted"/>
<comment type="caution">
    <text evidence="2">The sequence shown here is derived from an EMBL/GenBank/DDBJ whole genome shotgun (WGS) entry which is preliminary data.</text>
</comment>
<dbReference type="Proteomes" id="UP001171945">
    <property type="component" value="Unassembled WGS sequence"/>
</dbReference>